<evidence type="ECO:0000313" key="3">
    <source>
        <dbReference type="EMBL" id="GAB78377.1"/>
    </source>
</evidence>
<accession>K6W963</accession>
<keyword evidence="1" id="KW-0472">Membrane</keyword>
<feature type="domain" description="TadE-like" evidence="2">
    <location>
        <begin position="10"/>
        <end position="53"/>
    </location>
</feature>
<keyword evidence="4" id="KW-1185">Reference proteome</keyword>
<dbReference type="Pfam" id="PF07811">
    <property type="entry name" value="TadE"/>
    <property type="match status" value="1"/>
</dbReference>
<name>K6W963_9MICO</name>
<feature type="transmembrane region" description="Helical" evidence="1">
    <location>
        <begin position="12"/>
        <end position="32"/>
    </location>
</feature>
<dbReference type="STRING" id="100225.SAMN05421595_0894"/>
<evidence type="ECO:0000256" key="1">
    <source>
        <dbReference type="SAM" id="Phobius"/>
    </source>
</evidence>
<dbReference type="OrthoDB" id="4869494at2"/>
<dbReference type="AlphaFoldDB" id="K6W963"/>
<dbReference type="EMBL" id="BAGZ01000008">
    <property type="protein sequence ID" value="GAB78377.1"/>
    <property type="molecule type" value="Genomic_DNA"/>
</dbReference>
<protein>
    <recommendedName>
        <fullName evidence="2">TadE-like domain-containing protein</fullName>
    </recommendedName>
</protein>
<gene>
    <name evidence="3" type="ORF">AUCHE_08_06250</name>
</gene>
<dbReference type="eggNOG" id="ENOG503343S">
    <property type="taxonomic scope" value="Bacteria"/>
</dbReference>
<sequence length="143" mass="15373">MTNRRRSEDGSAVVEFVFLVVILLIPLIYLVLTVARLQAASFAVSTAAREAGRAFVTAPRHVSPQARAEAAAELAYADHGLDGGRVTIRCAADPCLSPDARIEVQAAVDVPLPLLPAFLSDAWPLTVRVDGSYGATVDRFRER</sequence>
<dbReference type="RefSeq" id="WP_006503132.1">
    <property type="nucleotide sequence ID" value="NZ_BAGZ01000008.1"/>
</dbReference>
<evidence type="ECO:0000259" key="2">
    <source>
        <dbReference type="Pfam" id="PF07811"/>
    </source>
</evidence>
<comment type="caution">
    <text evidence="3">The sequence shown here is derived from an EMBL/GenBank/DDBJ whole genome shotgun (WGS) entry which is preliminary data.</text>
</comment>
<keyword evidence="1" id="KW-0812">Transmembrane</keyword>
<dbReference type="Proteomes" id="UP000008495">
    <property type="component" value="Unassembled WGS sequence"/>
</dbReference>
<reference evidence="3 4" key="1">
    <citation type="submission" date="2012-08" db="EMBL/GenBank/DDBJ databases">
        <title>Whole genome shotgun sequence of Austwickia chelonae NBRC 105200.</title>
        <authorList>
            <person name="Yoshida I."/>
            <person name="Hosoyama A."/>
            <person name="Tsuchikane K."/>
            <person name="Katsumata H."/>
            <person name="Ando Y."/>
            <person name="Ohji S."/>
            <person name="Hamada M."/>
            <person name="Tamura T."/>
            <person name="Yamazoe A."/>
            <person name="Yamazaki S."/>
            <person name="Fujita N."/>
        </authorList>
    </citation>
    <scope>NUCLEOTIDE SEQUENCE [LARGE SCALE GENOMIC DNA]</scope>
    <source>
        <strain evidence="3 4">NBRC 105200</strain>
    </source>
</reference>
<keyword evidence="1" id="KW-1133">Transmembrane helix</keyword>
<evidence type="ECO:0000313" key="4">
    <source>
        <dbReference type="Proteomes" id="UP000008495"/>
    </source>
</evidence>
<dbReference type="InterPro" id="IPR012495">
    <property type="entry name" value="TadE-like_dom"/>
</dbReference>
<proteinExistence type="predicted"/>
<organism evidence="3 4">
    <name type="scientific">Austwickia chelonae NBRC 105200</name>
    <dbReference type="NCBI Taxonomy" id="1184607"/>
    <lineage>
        <taxon>Bacteria</taxon>
        <taxon>Bacillati</taxon>
        <taxon>Actinomycetota</taxon>
        <taxon>Actinomycetes</taxon>
        <taxon>Micrococcales</taxon>
        <taxon>Dermatophilaceae</taxon>
        <taxon>Austwickia</taxon>
    </lineage>
</organism>